<organism evidence="5 6">
    <name type="scientific">Nocardia jiangsuensis</name>
    <dbReference type="NCBI Taxonomy" id="1691563"/>
    <lineage>
        <taxon>Bacteria</taxon>
        <taxon>Bacillati</taxon>
        <taxon>Actinomycetota</taxon>
        <taxon>Actinomycetes</taxon>
        <taxon>Mycobacteriales</taxon>
        <taxon>Nocardiaceae</taxon>
        <taxon>Nocardia</taxon>
    </lineage>
</organism>
<evidence type="ECO:0000256" key="2">
    <source>
        <dbReference type="ARBA" id="ARBA00023125"/>
    </source>
</evidence>
<dbReference type="InterPro" id="IPR011991">
    <property type="entry name" value="ArsR-like_HTH"/>
</dbReference>
<keyword evidence="2" id="KW-0238">DNA-binding</keyword>
<dbReference type="InterPro" id="IPR036388">
    <property type="entry name" value="WH-like_DNA-bd_sf"/>
</dbReference>
<evidence type="ECO:0000259" key="4">
    <source>
        <dbReference type="PROSITE" id="PS50987"/>
    </source>
</evidence>
<name>A0ABV8DSS2_9NOCA</name>
<proteinExistence type="predicted"/>
<keyword evidence="1" id="KW-0805">Transcription regulation</keyword>
<feature type="domain" description="HTH arsR-type" evidence="4">
    <location>
        <begin position="3"/>
        <end position="97"/>
    </location>
</feature>
<gene>
    <name evidence="5" type="ORF">ACFO0B_10770</name>
</gene>
<evidence type="ECO:0000313" key="5">
    <source>
        <dbReference type="EMBL" id="MFC3962467.1"/>
    </source>
</evidence>
<dbReference type="Pfam" id="PF01022">
    <property type="entry name" value="HTH_5"/>
    <property type="match status" value="1"/>
</dbReference>
<evidence type="ECO:0000313" key="6">
    <source>
        <dbReference type="Proteomes" id="UP001595696"/>
    </source>
</evidence>
<dbReference type="Proteomes" id="UP001595696">
    <property type="component" value="Unassembled WGS sequence"/>
</dbReference>
<comment type="caution">
    <text evidence="5">The sequence shown here is derived from an EMBL/GenBank/DDBJ whole genome shotgun (WGS) entry which is preliminary data.</text>
</comment>
<evidence type="ECO:0000256" key="1">
    <source>
        <dbReference type="ARBA" id="ARBA00023015"/>
    </source>
</evidence>
<sequence>MNAYRFDDDGADEVFRALAEPRRRAILRLVGAHELAAGEIAGAFEISRPAVSQHLGVLRAAGLVRERRSGTRRLYRAEPSGVEQARSALAGIWSSALTRAAELAEEDPA</sequence>
<accession>A0ABV8DSS2</accession>
<dbReference type="Gene3D" id="1.10.10.10">
    <property type="entry name" value="Winged helix-like DNA-binding domain superfamily/Winged helix DNA-binding domain"/>
    <property type="match status" value="1"/>
</dbReference>
<dbReference type="EMBL" id="JBHSAX010000009">
    <property type="protein sequence ID" value="MFC3962467.1"/>
    <property type="molecule type" value="Genomic_DNA"/>
</dbReference>
<keyword evidence="3" id="KW-0804">Transcription</keyword>
<evidence type="ECO:0000256" key="3">
    <source>
        <dbReference type="ARBA" id="ARBA00023163"/>
    </source>
</evidence>
<dbReference type="InterPro" id="IPR036390">
    <property type="entry name" value="WH_DNA-bd_sf"/>
</dbReference>
<dbReference type="InterPro" id="IPR051081">
    <property type="entry name" value="HTH_MetalResp_TranReg"/>
</dbReference>
<dbReference type="PRINTS" id="PR00778">
    <property type="entry name" value="HTHARSR"/>
</dbReference>
<keyword evidence="6" id="KW-1185">Reference proteome</keyword>
<dbReference type="InterPro" id="IPR001845">
    <property type="entry name" value="HTH_ArsR_DNA-bd_dom"/>
</dbReference>
<reference evidence="6" key="1">
    <citation type="journal article" date="2019" name="Int. J. Syst. Evol. Microbiol.">
        <title>The Global Catalogue of Microorganisms (GCM) 10K type strain sequencing project: providing services to taxonomists for standard genome sequencing and annotation.</title>
        <authorList>
            <consortium name="The Broad Institute Genomics Platform"/>
            <consortium name="The Broad Institute Genome Sequencing Center for Infectious Disease"/>
            <person name="Wu L."/>
            <person name="Ma J."/>
        </authorList>
    </citation>
    <scope>NUCLEOTIDE SEQUENCE [LARGE SCALE GENOMIC DNA]</scope>
    <source>
        <strain evidence="6">CGMCC 4.7330</strain>
    </source>
</reference>
<dbReference type="CDD" id="cd00090">
    <property type="entry name" value="HTH_ARSR"/>
    <property type="match status" value="1"/>
</dbReference>
<dbReference type="SMART" id="SM00418">
    <property type="entry name" value="HTH_ARSR"/>
    <property type="match status" value="1"/>
</dbReference>
<dbReference type="PROSITE" id="PS50987">
    <property type="entry name" value="HTH_ARSR_2"/>
    <property type="match status" value="1"/>
</dbReference>
<protein>
    <submittedName>
        <fullName evidence="5">ArsR/SmtB family transcription factor</fullName>
    </submittedName>
</protein>
<dbReference type="PANTHER" id="PTHR33154">
    <property type="entry name" value="TRANSCRIPTIONAL REGULATOR, ARSR FAMILY"/>
    <property type="match status" value="1"/>
</dbReference>
<dbReference type="NCBIfam" id="NF033788">
    <property type="entry name" value="HTH_metalloreg"/>
    <property type="match status" value="1"/>
</dbReference>
<dbReference type="RefSeq" id="WP_378612240.1">
    <property type="nucleotide sequence ID" value="NZ_JBHSAX010000009.1"/>
</dbReference>
<dbReference type="PANTHER" id="PTHR33154:SF33">
    <property type="entry name" value="TRANSCRIPTIONAL REPRESSOR SDPR"/>
    <property type="match status" value="1"/>
</dbReference>
<dbReference type="SUPFAM" id="SSF46785">
    <property type="entry name" value="Winged helix' DNA-binding domain"/>
    <property type="match status" value="1"/>
</dbReference>